<dbReference type="Gene3D" id="1.50.10.20">
    <property type="match status" value="1"/>
</dbReference>
<evidence type="ECO:0000313" key="2">
    <source>
        <dbReference type="Proteomes" id="UP000794436"/>
    </source>
</evidence>
<gene>
    <name evidence="1" type="ORF">Poli38472_013336</name>
</gene>
<protein>
    <submittedName>
        <fullName evidence="1">Uncharacterized protein</fullName>
    </submittedName>
</protein>
<comment type="caution">
    <text evidence="1">The sequence shown here is derived from an EMBL/GenBank/DDBJ whole genome shotgun (WGS) entry which is preliminary data.</text>
</comment>
<dbReference type="EMBL" id="SPLM01000113">
    <property type="protein sequence ID" value="TMW57862.1"/>
    <property type="molecule type" value="Genomic_DNA"/>
</dbReference>
<sequence>MELLEEVGSVAMSDVCVRDIEASMTHTAPLSVREAWSIAMCWKRHLERRAIVSIRLATDDTLDGMQSYEWIEIEGTPGRDERALGAAVHAICTTWTLLSRCRGYRGEENPVFWKYVVDMWCNRDVNDQVSNTIRFFTRHAFPRFRLNQITHFRGERSAMEFCRAVFGQDTDALRVSWIQSTLNDIRSRLLPHIESTRQYGPIPISLGLATHRLVSCIPDLLTPDTGDVSFVPYEICLQGHFSVNASAIAALKTLLLSHHLDIPLLTLPESFRDDDEALVDFVRVVFGLESQVKARVRSIAIDKYQVSDQDVAALCSALPHGRYLRSFSFSRSQSPPPVRRRSIARSFGHSAQPSDSSRHDWAWLGYALFHPATESSSWRELQLQNVQITAEAVQVLMSMARGNNLLAVLKHRQADCTSYTVARLACGAKIMSTTHAFTSHLVTLNEVQDVDVPGVSSTDLKALGKFVPVIIRGYGLAYTSRRNVVSLTPRPASPTAWLTGLKIDAQNHDDPIARFLPDLLTMLGRNLEHLDIRRFGEVEPQLLRKLLLLTPQLRSLALNHSEMALSPSLLMDSQTDGIFARWVGYFVRDHKQQQRYASWMEKNAKAAWSVRNSNGLMWAKFGERTPDNTVLTSWAANSGVAVMSAAFSYHSKQQLARNLRIE</sequence>
<organism evidence="1 2">
    <name type="scientific">Pythium oligandrum</name>
    <name type="common">Mycoparasitic fungus</name>
    <dbReference type="NCBI Taxonomy" id="41045"/>
    <lineage>
        <taxon>Eukaryota</taxon>
        <taxon>Sar</taxon>
        <taxon>Stramenopiles</taxon>
        <taxon>Oomycota</taxon>
        <taxon>Peronosporomycetes</taxon>
        <taxon>Pythiales</taxon>
        <taxon>Pythiaceae</taxon>
        <taxon>Pythium</taxon>
    </lineage>
</organism>
<name>A0A8K1C7A8_PYTOL</name>
<proteinExistence type="predicted"/>
<evidence type="ECO:0000313" key="1">
    <source>
        <dbReference type="EMBL" id="TMW57862.1"/>
    </source>
</evidence>
<dbReference type="SUPFAM" id="SSF52047">
    <property type="entry name" value="RNI-like"/>
    <property type="match status" value="1"/>
</dbReference>
<accession>A0A8K1C7A8</accession>
<reference evidence="1" key="1">
    <citation type="submission" date="2019-03" db="EMBL/GenBank/DDBJ databases">
        <title>Long read genome sequence of the mycoparasitic Pythium oligandrum ATCC 38472 isolated from sugarbeet rhizosphere.</title>
        <authorList>
            <person name="Gaulin E."/>
        </authorList>
    </citation>
    <scope>NUCLEOTIDE SEQUENCE</scope>
    <source>
        <strain evidence="1">ATCC 38472_TT</strain>
    </source>
</reference>
<dbReference type="OrthoDB" id="182695at2759"/>
<keyword evidence="2" id="KW-1185">Reference proteome</keyword>
<dbReference type="Proteomes" id="UP000794436">
    <property type="component" value="Unassembled WGS sequence"/>
</dbReference>
<dbReference type="AlphaFoldDB" id="A0A8K1C7A8"/>